<keyword evidence="4" id="KW-1185">Reference proteome</keyword>
<dbReference type="InterPro" id="IPR038765">
    <property type="entry name" value="Papain-like_cys_pep_sf"/>
</dbReference>
<feature type="transmembrane region" description="Helical" evidence="1">
    <location>
        <begin position="168"/>
        <end position="186"/>
    </location>
</feature>
<feature type="transmembrane region" description="Helical" evidence="1">
    <location>
        <begin position="54"/>
        <end position="71"/>
    </location>
</feature>
<keyword evidence="1" id="KW-1133">Transmembrane helix</keyword>
<dbReference type="EMBL" id="RAXV01000015">
    <property type="protein sequence ID" value="RKG31454.1"/>
    <property type="molecule type" value="Genomic_DNA"/>
</dbReference>
<dbReference type="OrthoDB" id="9804872at2"/>
<feature type="transmembrane region" description="Helical" evidence="1">
    <location>
        <begin position="124"/>
        <end position="142"/>
    </location>
</feature>
<dbReference type="InterPro" id="IPR021878">
    <property type="entry name" value="TgpA_N"/>
</dbReference>
<comment type="caution">
    <text evidence="3">The sequence shown here is derived from an EMBL/GenBank/DDBJ whole genome shotgun (WGS) entry which is preliminary data.</text>
</comment>
<evidence type="ECO:0000313" key="3">
    <source>
        <dbReference type="EMBL" id="RKG31454.1"/>
    </source>
</evidence>
<name>A0A3A8ENA7_9GAMM</name>
<evidence type="ECO:0000313" key="4">
    <source>
        <dbReference type="Proteomes" id="UP000282388"/>
    </source>
</evidence>
<dbReference type="SMART" id="SM00460">
    <property type="entry name" value="TGc"/>
    <property type="match status" value="1"/>
</dbReference>
<feature type="domain" description="Transglutaminase-like" evidence="2">
    <location>
        <begin position="409"/>
        <end position="479"/>
    </location>
</feature>
<dbReference type="PANTHER" id="PTHR42736:SF1">
    <property type="entry name" value="PROTEIN-GLUTAMINE GAMMA-GLUTAMYLTRANSFERASE"/>
    <property type="match status" value="1"/>
</dbReference>
<dbReference type="Proteomes" id="UP000282388">
    <property type="component" value="Unassembled WGS sequence"/>
</dbReference>
<dbReference type="InterPro" id="IPR052901">
    <property type="entry name" value="Bact_TGase-like"/>
</dbReference>
<feature type="transmembrane region" description="Helical" evidence="1">
    <location>
        <begin position="554"/>
        <end position="577"/>
    </location>
</feature>
<dbReference type="RefSeq" id="WP_120402421.1">
    <property type="nucleotide sequence ID" value="NZ_RAXV01000015.1"/>
</dbReference>
<dbReference type="SUPFAM" id="SSF54001">
    <property type="entry name" value="Cysteine proteinases"/>
    <property type="match status" value="1"/>
</dbReference>
<evidence type="ECO:0000259" key="2">
    <source>
        <dbReference type="SMART" id="SM00460"/>
    </source>
</evidence>
<gene>
    <name evidence="3" type="ORF">D7V32_08290</name>
</gene>
<dbReference type="Gene3D" id="3.10.620.30">
    <property type="match status" value="1"/>
</dbReference>
<dbReference type="PANTHER" id="PTHR42736">
    <property type="entry name" value="PROTEIN-GLUTAMINE GAMMA-GLUTAMYLTRANSFERASE"/>
    <property type="match status" value="1"/>
</dbReference>
<reference evidence="3 4" key="1">
    <citation type="submission" date="2018-09" db="EMBL/GenBank/DDBJ databases">
        <title>The draft genome of Acinetobacter spp. strains.</title>
        <authorList>
            <person name="Qin J."/>
            <person name="Feng Y."/>
            <person name="Zong Z."/>
        </authorList>
    </citation>
    <scope>NUCLEOTIDE SEQUENCE [LARGE SCALE GENOMIC DNA]</scope>
    <source>
        <strain evidence="3 4">WCHAc060012</strain>
    </source>
</reference>
<feature type="transmembrane region" description="Helical" evidence="1">
    <location>
        <begin position="12"/>
        <end position="42"/>
    </location>
</feature>
<sequence length="667" mass="77104">MMTYSVRVSMLLSLALLLAAQAMFLPIALSLTFAVMWLCLFLRRKQNIGALKRSWTLLLTCIALASIYFSYRSFVGVEAGVAVLSTFLFAKALESKDQRDMLILFNFALFVSASSFLFSQSFAMAVIIILCLVSCFMGLYRLQTSQFETAQVQVWQTIKKDAGHVGKLLLYGIPFFVLLFIFFPRLPPLWHIPIPDDTSVTGISDSMSPGDIAQLSQSSELAFRIIGDMKQLPPRSELYWRAMVLDEYNGSRWTSSEFNQRIFMPEQLSQLQQQEKWQYRYLAADPRVHWVMGLEQSMPQQGSYLLGIDGRITPRRMTLKVEPIALNWIGSSPLESLDERQQMRQAKLNTKVSDQLDPKAQQLAATLWRESGGLPERYISNVLQWYKQQNFAYTLTPGTLGQNRVDDFIFGSRKGFCEHFASSFVMLMRYANIPARVVVGYQGGQEAPDGKSWEVRQLDAHAWTEVWLHGKWQRYDPTAIIAPQRIDSGMQNYIAADAREFEGNSNFDRQKYAILTKMRIWSDFASYQWQSKVVGYNAETQRSWLNKIGLHSSYAAVLVIALGCVSLAMLYFGWMYWRQKRKLSIWERSIQHFNRQLKPELQQKQAETFSVWMRRLSSQVNVKYQDDFTWLSELYIRHRYAGQPVSKQEIKQFKILLKSCSYVLKKL</sequence>
<protein>
    <submittedName>
        <fullName evidence="3">DUF3488 domain-containing protein</fullName>
    </submittedName>
</protein>
<keyword evidence="1" id="KW-0812">Transmembrane</keyword>
<dbReference type="Pfam" id="PF11992">
    <property type="entry name" value="TgpA_N"/>
    <property type="match status" value="1"/>
</dbReference>
<dbReference type="AlphaFoldDB" id="A0A3A8ENA7"/>
<keyword evidence="1" id="KW-0472">Membrane</keyword>
<accession>A0A3A8ENA7</accession>
<evidence type="ECO:0000256" key="1">
    <source>
        <dbReference type="SAM" id="Phobius"/>
    </source>
</evidence>
<dbReference type="InterPro" id="IPR002931">
    <property type="entry name" value="Transglutaminase-like"/>
</dbReference>
<organism evidence="3 4">
    <name type="scientific">Acinetobacter tianfuensis</name>
    <dbReference type="NCBI Taxonomy" id="2419603"/>
    <lineage>
        <taxon>Bacteria</taxon>
        <taxon>Pseudomonadati</taxon>
        <taxon>Pseudomonadota</taxon>
        <taxon>Gammaproteobacteria</taxon>
        <taxon>Moraxellales</taxon>
        <taxon>Moraxellaceae</taxon>
        <taxon>Acinetobacter</taxon>
    </lineage>
</organism>
<dbReference type="Pfam" id="PF01841">
    <property type="entry name" value="Transglut_core"/>
    <property type="match status" value="1"/>
</dbReference>
<proteinExistence type="predicted"/>